<reference evidence="1" key="1">
    <citation type="submission" date="2023-06" db="EMBL/GenBank/DDBJ databases">
        <title>Black Yeasts Isolated from many extreme environments.</title>
        <authorList>
            <person name="Coleine C."/>
            <person name="Stajich J.E."/>
            <person name="Selbmann L."/>
        </authorList>
    </citation>
    <scope>NUCLEOTIDE SEQUENCE</scope>
    <source>
        <strain evidence="1">CCFEE 5200</strain>
    </source>
</reference>
<keyword evidence="2" id="KW-1185">Reference proteome</keyword>
<proteinExistence type="predicted"/>
<evidence type="ECO:0000313" key="1">
    <source>
        <dbReference type="EMBL" id="KAK0974143.1"/>
    </source>
</evidence>
<organism evidence="1 2">
    <name type="scientific">Friedmanniomyces endolithicus</name>
    <dbReference type="NCBI Taxonomy" id="329885"/>
    <lineage>
        <taxon>Eukaryota</taxon>
        <taxon>Fungi</taxon>
        <taxon>Dikarya</taxon>
        <taxon>Ascomycota</taxon>
        <taxon>Pezizomycotina</taxon>
        <taxon>Dothideomycetes</taxon>
        <taxon>Dothideomycetidae</taxon>
        <taxon>Mycosphaerellales</taxon>
        <taxon>Teratosphaeriaceae</taxon>
        <taxon>Friedmanniomyces</taxon>
    </lineage>
</organism>
<dbReference type="EMBL" id="JAUJLE010000156">
    <property type="protein sequence ID" value="KAK0974143.1"/>
    <property type="molecule type" value="Genomic_DNA"/>
</dbReference>
<protein>
    <submittedName>
        <fullName evidence="1">Uncharacterized protein</fullName>
    </submittedName>
</protein>
<sequence length="198" mass="21746">MTANTSRMKRLLHDVRYNIYSYMVRNDYSEHNMIDQHRPDEPNLLPITSTLPQLRHEALDRLHNPNILTSATSEYTSVIGGVTSPATTGRHHATQRRLLVGKLRTPRRSPPGCSSGLKGLWVVNKEGEEGDGKNRSVCWESYKGSAKALVGLSKTSTVTPLARRLGIQHSRTSVIAGGGAMRVLGTFPFSGGPRGQTD</sequence>
<gene>
    <name evidence="1" type="ORF">LTR91_014500</name>
</gene>
<name>A0AAN6KBI5_9PEZI</name>
<accession>A0AAN6KBI5</accession>
<comment type="caution">
    <text evidence="1">The sequence shown here is derived from an EMBL/GenBank/DDBJ whole genome shotgun (WGS) entry which is preliminary data.</text>
</comment>
<evidence type="ECO:0000313" key="2">
    <source>
        <dbReference type="Proteomes" id="UP001175353"/>
    </source>
</evidence>
<dbReference type="AlphaFoldDB" id="A0AAN6KBI5"/>
<dbReference type="Proteomes" id="UP001175353">
    <property type="component" value="Unassembled WGS sequence"/>
</dbReference>